<dbReference type="PROSITE" id="PS51679">
    <property type="entry name" value="SAM_MT_C5"/>
    <property type="match status" value="1"/>
</dbReference>
<dbReference type="NCBIfam" id="TIGR00675">
    <property type="entry name" value="dcm"/>
    <property type="match status" value="1"/>
</dbReference>
<evidence type="ECO:0000256" key="4">
    <source>
        <dbReference type="ARBA" id="ARBA00022747"/>
    </source>
</evidence>
<gene>
    <name evidence="8" type="ORF">HLB29_07645</name>
</gene>
<dbReference type="SUPFAM" id="SSF53335">
    <property type="entry name" value="S-adenosyl-L-methionine-dependent methyltransferases"/>
    <property type="match status" value="1"/>
</dbReference>
<dbReference type="GO" id="GO:0032259">
    <property type="term" value="P:methylation"/>
    <property type="evidence" value="ECO:0007669"/>
    <property type="project" value="UniProtKB-KW"/>
</dbReference>
<name>A0ABR6TMB6_9FIRM</name>
<dbReference type="PANTHER" id="PTHR46098">
    <property type="entry name" value="TRNA (CYTOSINE(38)-C(5))-METHYLTRANSFERASE"/>
    <property type="match status" value="1"/>
</dbReference>
<dbReference type="CDD" id="cd00315">
    <property type="entry name" value="Cyt_C5_DNA_methylase"/>
    <property type="match status" value="1"/>
</dbReference>
<dbReference type="Gene3D" id="3.40.50.150">
    <property type="entry name" value="Vaccinia Virus protein VP39"/>
    <property type="match status" value="1"/>
</dbReference>
<comment type="similarity">
    <text evidence="5 6">Belongs to the class I-like SAM-binding methyltransferase superfamily. C5-methyltransferase family.</text>
</comment>
<sequence length="221" mass="24974">MKFLDCFSGIGGFRLGLEMAGHECIGHIELDKFTRKSYEAIFGKKEGEFIRNDITKITDEEFRKLRGEVNMLVGGFPCQAFSIAGYQRGFEDTRGTLFFDLARAAKQIQPQVLLFENVKNLLSHNEGQTFETILKTLDELGYDVEWQLLNSKNFGVPQSRERVFVVGHLRGAGGRKVFPIRSSSKKNTLGERECTNTITARYGEAQGTGAYIIKSKQKEKK</sequence>
<evidence type="ECO:0000313" key="8">
    <source>
        <dbReference type="EMBL" id="MBC2576560.1"/>
    </source>
</evidence>
<reference evidence="8 9" key="1">
    <citation type="submission" date="2020-05" db="EMBL/GenBank/DDBJ databases">
        <title>Draft genome of xy-202 and genomic insight in genome of the genus Peptostreptococcus.</title>
        <authorList>
            <person name="Zhang Z."/>
        </authorList>
    </citation>
    <scope>NUCLEOTIDE SEQUENCE [LARGE SCALE GENOMIC DNA]</scope>
    <source>
        <strain evidence="8 9">DSM 27025</strain>
    </source>
</reference>
<dbReference type="PROSITE" id="PS00094">
    <property type="entry name" value="C5_MTASE_1"/>
    <property type="match status" value="1"/>
</dbReference>
<dbReference type="Proteomes" id="UP000713904">
    <property type="component" value="Unassembled WGS sequence"/>
</dbReference>
<dbReference type="RefSeq" id="WP_185624582.1">
    <property type="nucleotide sequence ID" value="NZ_JABGBW010000007.1"/>
</dbReference>
<keyword evidence="2 5" id="KW-0808">Transferase</keyword>
<evidence type="ECO:0000313" key="9">
    <source>
        <dbReference type="Proteomes" id="UP000713904"/>
    </source>
</evidence>
<dbReference type="Pfam" id="PF00145">
    <property type="entry name" value="DNA_methylase"/>
    <property type="match status" value="1"/>
</dbReference>
<dbReference type="InterPro" id="IPR050750">
    <property type="entry name" value="C5-MTase"/>
</dbReference>
<keyword evidence="3 5" id="KW-0949">S-adenosyl-L-methionine</keyword>
<evidence type="ECO:0000256" key="6">
    <source>
        <dbReference type="RuleBase" id="RU000416"/>
    </source>
</evidence>
<dbReference type="GO" id="GO:0008168">
    <property type="term" value="F:methyltransferase activity"/>
    <property type="evidence" value="ECO:0007669"/>
    <property type="project" value="UniProtKB-KW"/>
</dbReference>
<proteinExistence type="inferred from homology"/>
<protein>
    <recommendedName>
        <fullName evidence="7">Cytosine-specific methyltransferase</fullName>
        <ecNumber evidence="7">2.1.1.37</ecNumber>
    </recommendedName>
</protein>
<dbReference type="PANTHER" id="PTHR46098:SF1">
    <property type="entry name" value="TRNA (CYTOSINE(38)-C(5))-METHYLTRANSFERASE"/>
    <property type="match status" value="1"/>
</dbReference>
<organism evidence="8 9">
    <name type="scientific">Peptostreptococcus canis</name>
    <dbReference type="NCBI Taxonomy" id="1159213"/>
    <lineage>
        <taxon>Bacteria</taxon>
        <taxon>Bacillati</taxon>
        <taxon>Bacillota</taxon>
        <taxon>Clostridia</taxon>
        <taxon>Peptostreptococcales</taxon>
        <taxon>Peptostreptococcaceae</taxon>
        <taxon>Peptostreptococcus</taxon>
    </lineage>
</organism>
<accession>A0ABR6TMB6</accession>
<comment type="catalytic activity">
    <reaction evidence="7">
        <text>a 2'-deoxycytidine in DNA + S-adenosyl-L-methionine = a 5-methyl-2'-deoxycytidine in DNA + S-adenosyl-L-homocysteine + H(+)</text>
        <dbReference type="Rhea" id="RHEA:13681"/>
        <dbReference type="Rhea" id="RHEA-COMP:11369"/>
        <dbReference type="Rhea" id="RHEA-COMP:11370"/>
        <dbReference type="ChEBI" id="CHEBI:15378"/>
        <dbReference type="ChEBI" id="CHEBI:57856"/>
        <dbReference type="ChEBI" id="CHEBI:59789"/>
        <dbReference type="ChEBI" id="CHEBI:85452"/>
        <dbReference type="ChEBI" id="CHEBI:85454"/>
        <dbReference type="EC" id="2.1.1.37"/>
    </reaction>
</comment>
<evidence type="ECO:0000256" key="7">
    <source>
        <dbReference type="RuleBase" id="RU000417"/>
    </source>
</evidence>
<keyword evidence="9" id="KW-1185">Reference proteome</keyword>
<evidence type="ECO:0000256" key="5">
    <source>
        <dbReference type="PROSITE-ProRule" id="PRU01016"/>
    </source>
</evidence>
<dbReference type="InterPro" id="IPR029063">
    <property type="entry name" value="SAM-dependent_MTases_sf"/>
</dbReference>
<feature type="active site" evidence="5">
    <location>
        <position position="78"/>
    </location>
</feature>
<dbReference type="InterPro" id="IPR001525">
    <property type="entry name" value="C5_MeTfrase"/>
</dbReference>
<dbReference type="EMBL" id="JABGBW010000007">
    <property type="protein sequence ID" value="MBC2576560.1"/>
    <property type="molecule type" value="Genomic_DNA"/>
</dbReference>
<evidence type="ECO:0000256" key="3">
    <source>
        <dbReference type="ARBA" id="ARBA00022691"/>
    </source>
</evidence>
<dbReference type="EC" id="2.1.1.37" evidence="7"/>
<comment type="caution">
    <text evidence="8">The sequence shown here is derived from an EMBL/GenBank/DDBJ whole genome shotgun (WGS) entry which is preliminary data.</text>
</comment>
<evidence type="ECO:0000256" key="2">
    <source>
        <dbReference type="ARBA" id="ARBA00022679"/>
    </source>
</evidence>
<evidence type="ECO:0000256" key="1">
    <source>
        <dbReference type="ARBA" id="ARBA00022603"/>
    </source>
</evidence>
<keyword evidence="4" id="KW-0680">Restriction system</keyword>
<dbReference type="PRINTS" id="PR00105">
    <property type="entry name" value="C5METTRFRASE"/>
</dbReference>
<dbReference type="InterPro" id="IPR018117">
    <property type="entry name" value="C5_DNA_meth_AS"/>
</dbReference>
<keyword evidence="1 5" id="KW-0489">Methyltransferase</keyword>